<sequence length="299" mass="32563">MDKSEFPLDFDSVHSQPDDTLPNHYEDTSVIYPPVNYVPGRLFRPRMVARSSVNSKRLSNTTISLISIPAQDHTTPMPSMQRINRIPHLNQSVNSNARLSVLSGTQSAQETNPQLGSYRRGPISNPLSAVTATTGRGGESQSFPASFYPVSVGGGATGGTGAAGGADEGAHLLNIDDLLIRRNRPTSKTSSSRGRHNTRSAQQPLPPLVVVGSGSPSAPPVISYQENAIQTRLELLPTVPDRNNDSNVYQCEKEQEEMEKLAKPPPVRVRDSFYFLSDHTSSLLGRCQYVFLIRNVLIG</sequence>
<protein>
    <submittedName>
        <fullName evidence="2">Uncharacterized protein</fullName>
    </submittedName>
</protein>
<proteinExistence type="predicted"/>
<organism evidence="2 3">
    <name type="scientific">Fasciola hepatica</name>
    <name type="common">Liver fluke</name>
    <dbReference type="NCBI Taxonomy" id="6192"/>
    <lineage>
        <taxon>Eukaryota</taxon>
        <taxon>Metazoa</taxon>
        <taxon>Spiralia</taxon>
        <taxon>Lophotrochozoa</taxon>
        <taxon>Platyhelminthes</taxon>
        <taxon>Trematoda</taxon>
        <taxon>Digenea</taxon>
        <taxon>Plagiorchiida</taxon>
        <taxon>Echinostomata</taxon>
        <taxon>Echinostomatoidea</taxon>
        <taxon>Fasciolidae</taxon>
        <taxon>Fasciola</taxon>
    </lineage>
</organism>
<keyword evidence="3" id="KW-1185">Reference proteome</keyword>
<evidence type="ECO:0000313" key="2">
    <source>
        <dbReference type="EMBL" id="THD23868.1"/>
    </source>
</evidence>
<name>A0A4E0RSA1_FASHE</name>
<feature type="compositionally biased region" description="Polar residues" evidence="1">
    <location>
        <begin position="125"/>
        <end position="143"/>
    </location>
</feature>
<reference evidence="2" key="1">
    <citation type="submission" date="2019-03" db="EMBL/GenBank/DDBJ databases">
        <title>Improved annotation for the trematode Fasciola hepatica.</title>
        <authorList>
            <person name="Choi Y.-J."/>
            <person name="Martin J."/>
            <person name="Mitreva M."/>
        </authorList>
    </citation>
    <scope>NUCLEOTIDE SEQUENCE [LARGE SCALE GENOMIC DNA]</scope>
</reference>
<evidence type="ECO:0000256" key="1">
    <source>
        <dbReference type="SAM" id="MobiDB-lite"/>
    </source>
</evidence>
<feature type="region of interest" description="Disordered" evidence="1">
    <location>
        <begin position="1"/>
        <end position="22"/>
    </location>
</feature>
<comment type="caution">
    <text evidence="2">The sequence shown here is derived from an EMBL/GenBank/DDBJ whole genome shotgun (WGS) entry which is preliminary data.</text>
</comment>
<feature type="compositionally biased region" description="Polar residues" evidence="1">
    <location>
        <begin position="102"/>
        <end position="115"/>
    </location>
</feature>
<feature type="region of interest" description="Disordered" evidence="1">
    <location>
        <begin position="102"/>
        <end position="143"/>
    </location>
</feature>
<feature type="region of interest" description="Disordered" evidence="1">
    <location>
        <begin position="177"/>
        <end position="208"/>
    </location>
</feature>
<dbReference type="EMBL" id="JXXN02001899">
    <property type="protein sequence ID" value="THD23868.1"/>
    <property type="molecule type" value="Genomic_DNA"/>
</dbReference>
<dbReference type="AlphaFoldDB" id="A0A4E0RSA1"/>
<accession>A0A4E0RSA1</accession>
<gene>
    <name evidence="2" type="ORF">D915_005054</name>
</gene>
<evidence type="ECO:0000313" key="3">
    <source>
        <dbReference type="Proteomes" id="UP000230066"/>
    </source>
</evidence>
<dbReference type="Proteomes" id="UP000230066">
    <property type="component" value="Unassembled WGS sequence"/>
</dbReference>